<dbReference type="Proteomes" id="UP001174677">
    <property type="component" value="Chromosome 1"/>
</dbReference>
<dbReference type="Gene3D" id="3.30.420.10">
    <property type="entry name" value="Ribonuclease H-like superfamily/Ribonuclease H"/>
    <property type="match status" value="1"/>
</dbReference>
<dbReference type="PANTHER" id="PTHR33033:SF83">
    <property type="entry name" value="REVERSE TRANSCRIPTASE-LIKE PROTEIN"/>
    <property type="match status" value="1"/>
</dbReference>
<evidence type="ECO:0000313" key="1">
    <source>
        <dbReference type="EMBL" id="KAJ9189545.1"/>
    </source>
</evidence>
<dbReference type="PANTHER" id="PTHR33033">
    <property type="entry name" value="POLYNUCLEOTIDYL TRANSFERASE, RIBONUCLEASE H-LIKE SUPERFAMILY PROTEIN-RELATED"/>
    <property type="match status" value="1"/>
</dbReference>
<dbReference type="InterPro" id="IPR044730">
    <property type="entry name" value="RNase_H-like_dom_plant"/>
</dbReference>
<proteinExistence type="predicted"/>
<reference evidence="1" key="1">
    <citation type="journal article" date="2023" name="Plant Biotechnol. J.">
        <title>Chromosome-level wild Hevea brasiliensis genome provides new tools for genomic-assisted breeding and valuable loci to elevate rubber yield.</title>
        <authorList>
            <person name="Cheng H."/>
            <person name="Song X."/>
            <person name="Hu Y."/>
            <person name="Wu T."/>
            <person name="Yang Q."/>
            <person name="An Z."/>
            <person name="Feng S."/>
            <person name="Deng Z."/>
            <person name="Wu W."/>
            <person name="Zeng X."/>
            <person name="Tu M."/>
            <person name="Wang X."/>
            <person name="Huang H."/>
        </authorList>
    </citation>
    <scope>NUCLEOTIDE SEQUENCE</scope>
    <source>
        <strain evidence="1">MT/VB/25A 57/8</strain>
    </source>
</reference>
<dbReference type="InterPro" id="IPR036397">
    <property type="entry name" value="RNaseH_sf"/>
</dbReference>
<gene>
    <name evidence="1" type="ORF">P3X46_000825</name>
</gene>
<sequence length="246" mass="27925">MDILNSIHLCRSKDDRLIWMPNSNGQFTVNSLYKRLLQATSSDGFNLPIFWKGLAPTKVELLVWLASQSKLQDRLCSFNLIPSSQNFWINLFYAIMRSIWLARIKKNFKNEDLSFSDLCVLILHRLSIWMRALDIDFSFSAIDLLCSIGGVLRDGAGSFICIFSCHAGWDDTNMAEVMAIEKALHLSSTFPGLCCYDYPLIIESDSTNAISWVKCLEFAPWRFNSVLKSILESLSVLPSVSFKGKL</sequence>
<dbReference type="CDD" id="cd06222">
    <property type="entry name" value="RNase_H_like"/>
    <property type="match status" value="1"/>
</dbReference>
<evidence type="ECO:0008006" key="3">
    <source>
        <dbReference type="Google" id="ProtNLM"/>
    </source>
</evidence>
<accession>A0ABQ9NCK8</accession>
<protein>
    <recommendedName>
        <fullName evidence="3">RNase H type-1 domain-containing protein</fullName>
    </recommendedName>
</protein>
<feature type="non-terminal residue" evidence="1">
    <location>
        <position position="246"/>
    </location>
</feature>
<keyword evidence="2" id="KW-1185">Reference proteome</keyword>
<name>A0ABQ9NCK8_HEVBR</name>
<evidence type="ECO:0000313" key="2">
    <source>
        <dbReference type="Proteomes" id="UP001174677"/>
    </source>
</evidence>
<comment type="caution">
    <text evidence="1">The sequence shown here is derived from an EMBL/GenBank/DDBJ whole genome shotgun (WGS) entry which is preliminary data.</text>
</comment>
<organism evidence="1 2">
    <name type="scientific">Hevea brasiliensis</name>
    <name type="common">Para rubber tree</name>
    <name type="synonym">Siphonia brasiliensis</name>
    <dbReference type="NCBI Taxonomy" id="3981"/>
    <lineage>
        <taxon>Eukaryota</taxon>
        <taxon>Viridiplantae</taxon>
        <taxon>Streptophyta</taxon>
        <taxon>Embryophyta</taxon>
        <taxon>Tracheophyta</taxon>
        <taxon>Spermatophyta</taxon>
        <taxon>Magnoliopsida</taxon>
        <taxon>eudicotyledons</taxon>
        <taxon>Gunneridae</taxon>
        <taxon>Pentapetalae</taxon>
        <taxon>rosids</taxon>
        <taxon>fabids</taxon>
        <taxon>Malpighiales</taxon>
        <taxon>Euphorbiaceae</taxon>
        <taxon>Crotonoideae</taxon>
        <taxon>Micrandreae</taxon>
        <taxon>Hevea</taxon>
    </lineage>
</organism>
<dbReference type="EMBL" id="JARPOI010000001">
    <property type="protein sequence ID" value="KAJ9189545.1"/>
    <property type="molecule type" value="Genomic_DNA"/>
</dbReference>